<gene>
    <name evidence="2" type="ORF">L915_21693</name>
    <name evidence="3" type="ORF">L916_21815</name>
</gene>
<reference evidence="2" key="1">
    <citation type="submission" date="2013-11" db="EMBL/GenBank/DDBJ databases">
        <title>The Genome Sequence of Phytophthora parasitica CJ02B3.</title>
        <authorList>
            <consortium name="The Broad Institute Genomics Platform"/>
            <person name="Russ C."/>
            <person name="Tyler B."/>
            <person name="Panabieres F."/>
            <person name="Shan W."/>
            <person name="Tripathy S."/>
            <person name="Grunwald N."/>
            <person name="Machado M."/>
            <person name="Johnson C.S."/>
            <person name="Arredondo F."/>
            <person name="Hong C."/>
            <person name="Coffey M."/>
            <person name="Young S.K."/>
            <person name="Zeng Q."/>
            <person name="Gargeya S."/>
            <person name="Fitzgerald M."/>
            <person name="Abouelleil A."/>
            <person name="Alvarado L."/>
            <person name="Chapman S.B."/>
            <person name="Gainer-Dewar J."/>
            <person name="Goldberg J."/>
            <person name="Griggs A."/>
            <person name="Gujja S."/>
            <person name="Hansen M."/>
            <person name="Howarth C."/>
            <person name="Imamovic A."/>
            <person name="Ireland A."/>
            <person name="Larimer J."/>
            <person name="McCowan C."/>
            <person name="Murphy C."/>
            <person name="Pearson M."/>
            <person name="Poon T.W."/>
            <person name="Priest M."/>
            <person name="Roberts A."/>
            <person name="Saif S."/>
            <person name="Shea T."/>
            <person name="Sykes S."/>
            <person name="Wortman J."/>
            <person name="Nusbaum C."/>
            <person name="Birren B."/>
        </authorList>
    </citation>
    <scope>NUCLEOTIDE SEQUENCE [LARGE SCALE GENOMIC DNA]</scope>
    <source>
        <strain evidence="2">CJ02B3</strain>
    </source>
</reference>
<feature type="compositionally biased region" description="Basic and acidic residues" evidence="1">
    <location>
        <begin position="92"/>
        <end position="101"/>
    </location>
</feature>
<feature type="compositionally biased region" description="Basic and acidic residues" evidence="1">
    <location>
        <begin position="47"/>
        <end position="66"/>
    </location>
</feature>
<protein>
    <submittedName>
        <fullName evidence="2">Uncharacterized protein</fullName>
    </submittedName>
</protein>
<feature type="compositionally biased region" description="Low complexity" evidence="1">
    <location>
        <begin position="110"/>
        <end position="121"/>
    </location>
</feature>
<evidence type="ECO:0000256" key="1">
    <source>
        <dbReference type="SAM" id="MobiDB-lite"/>
    </source>
</evidence>
<dbReference type="AlphaFoldDB" id="W2FJR9"/>
<organism evidence="2">
    <name type="scientific">Phytophthora nicotianae</name>
    <name type="common">Potato buckeye rot agent</name>
    <name type="synonym">Phytophthora parasitica</name>
    <dbReference type="NCBI Taxonomy" id="4792"/>
    <lineage>
        <taxon>Eukaryota</taxon>
        <taxon>Sar</taxon>
        <taxon>Stramenopiles</taxon>
        <taxon>Oomycota</taxon>
        <taxon>Peronosporomycetes</taxon>
        <taxon>Peronosporales</taxon>
        <taxon>Peronosporaceae</taxon>
        <taxon>Phytophthora</taxon>
    </lineage>
</organism>
<accession>W2FJR9</accession>
<feature type="region of interest" description="Disordered" evidence="1">
    <location>
        <begin position="22"/>
        <end position="79"/>
    </location>
</feature>
<sequence length="131" mass="15536">KLDDPMGAFLMWRHHNTQLDLTSSQCSPFSKSKRIDARNSTKSYVAKTDRSAEMLKRRNDKSETKLDKRRRRQPIAGMNKLWRITERIQKTRDKTGKLKERIGRRRWKKTTGGSTSRWSWTDPRQDSVTNK</sequence>
<evidence type="ECO:0000313" key="2">
    <source>
        <dbReference type="EMBL" id="ETK70987.1"/>
    </source>
</evidence>
<feature type="region of interest" description="Disordered" evidence="1">
    <location>
        <begin position="92"/>
        <end position="131"/>
    </location>
</feature>
<reference evidence="3" key="2">
    <citation type="submission" date="2013-11" db="EMBL/GenBank/DDBJ databases">
        <title>The Genome Sequence of Phytophthora parasitica CJ05E6.</title>
        <authorList>
            <consortium name="The Broad Institute Genomics Platform"/>
            <person name="Russ C."/>
            <person name="Tyler B."/>
            <person name="Panabieres F."/>
            <person name="Shan W."/>
            <person name="Tripathy S."/>
            <person name="Grunwald N."/>
            <person name="Machado M."/>
            <person name="Johnson C.S."/>
            <person name="Arredondo F."/>
            <person name="Hong C."/>
            <person name="Coffey M."/>
            <person name="Young S.K."/>
            <person name="Zeng Q."/>
            <person name="Gargeya S."/>
            <person name="Fitzgerald M."/>
            <person name="Abouelleil A."/>
            <person name="Alvarado L."/>
            <person name="Chapman S.B."/>
            <person name="Gainer-Dewar J."/>
            <person name="Goldberg J."/>
            <person name="Griggs A."/>
            <person name="Gujja S."/>
            <person name="Hansen M."/>
            <person name="Howarth C."/>
            <person name="Imamovic A."/>
            <person name="Ireland A."/>
            <person name="Larimer J."/>
            <person name="McCowan C."/>
            <person name="Murphy C."/>
            <person name="Pearson M."/>
            <person name="Poon T.W."/>
            <person name="Priest M."/>
            <person name="Roberts A."/>
            <person name="Saif S."/>
            <person name="Shea T."/>
            <person name="Sykes S."/>
            <person name="Wortman J."/>
            <person name="Nusbaum C."/>
            <person name="Birren B."/>
        </authorList>
    </citation>
    <scope>NUCLEOTIDE SEQUENCE [LARGE SCALE GENOMIC DNA]</scope>
    <source>
        <strain evidence="3">CJ05E6</strain>
    </source>
</reference>
<dbReference type="Proteomes" id="UP000053236">
    <property type="component" value="Unassembled WGS sequence"/>
</dbReference>
<dbReference type="Proteomes" id="UP000053864">
    <property type="component" value="Unassembled WGS sequence"/>
</dbReference>
<dbReference type="EMBL" id="KI677034">
    <property type="protein sequence ID" value="ETL24174.1"/>
    <property type="molecule type" value="Genomic_DNA"/>
</dbReference>
<dbReference type="EMBL" id="KI689933">
    <property type="protein sequence ID" value="ETK70987.1"/>
    <property type="molecule type" value="Genomic_DNA"/>
</dbReference>
<name>W2FJR9_PHYNI</name>
<feature type="non-terminal residue" evidence="2">
    <location>
        <position position="1"/>
    </location>
</feature>
<proteinExistence type="predicted"/>
<evidence type="ECO:0000313" key="3">
    <source>
        <dbReference type="EMBL" id="ETL24174.1"/>
    </source>
</evidence>